<keyword evidence="3" id="KW-0496">Mitochondrion</keyword>
<dbReference type="SMART" id="SM00584">
    <property type="entry name" value="TLDc"/>
    <property type="match status" value="1"/>
</dbReference>
<evidence type="ECO:0000256" key="5">
    <source>
        <dbReference type="SAM" id="MobiDB-lite"/>
    </source>
</evidence>
<dbReference type="PANTHER" id="PTHR23354">
    <property type="entry name" value="NUCLEOLAR PROTEIN 7/ESTROGEN RECEPTOR COACTIVATOR-RELATED"/>
    <property type="match status" value="1"/>
</dbReference>
<dbReference type="Proteomes" id="UP001479436">
    <property type="component" value="Unassembled WGS sequence"/>
</dbReference>
<keyword evidence="8" id="KW-1185">Reference proteome</keyword>
<evidence type="ECO:0000256" key="4">
    <source>
        <dbReference type="ARBA" id="ARBA00040604"/>
    </source>
</evidence>
<proteinExistence type="inferred from homology"/>
<dbReference type="PANTHER" id="PTHR23354:SF62">
    <property type="entry name" value="MUSTARD, ISOFORM V"/>
    <property type="match status" value="1"/>
</dbReference>
<sequence length="376" mass="42514">MTAIRRPHTISFDSALLSHTDTLEYSSSITGGFHQVHDFNLPILRRKPSTLILTPKADGKLQWEFPPGSDVATTALDLTPIECNAYSPPVTPDDWDTTKPKFHRWESCASPLMMPKINRRPSFGSTNPPSISPSNTKHHLRTKHMSRSKTPSRPEFHSYRHLSRSYGVLSRSKSVTFPINYSAPENVVGLTKALELSPIKLMGRAETTTPVLSVELGSELRLRIPRARRLEPSWKLLYSIDQHGVSIHTMYENLRNHQGPIILAIKDSEDTTFGAYLSEPFQPHPGFYGNGECFLWKRVNSDMIEPEIKVYPRSGENEYYMLSDLGFISVGSSDGKFGLWLNNQFDEGVTNKCTTFDNDPLTTSKFHCVEMEIWGI</sequence>
<evidence type="ECO:0000259" key="6">
    <source>
        <dbReference type="PROSITE" id="PS51886"/>
    </source>
</evidence>
<feature type="domain" description="TLDc" evidence="6">
    <location>
        <begin position="210"/>
        <end position="376"/>
    </location>
</feature>
<dbReference type="Pfam" id="PF07534">
    <property type="entry name" value="TLD"/>
    <property type="match status" value="1"/>
</dbReference>
<dbReference type="EMBL" id="JASJQH010007051">
    <property type="protein sequence ID" value="KAK9719358.1"/>
    <property type="molecule type" value="Genomic_DNA"/>
</dbReference>
<comment type="subcellular location">
    <subcellularLocation>
        <location evidence="1">Mitochondrion</location>
    </subcellularLocation>
</comment>
<evidence type="ECO:0000256" key="1">
    <source>
        <dbReference type="ARBA" id="ARBA00004173"/>
    </source>
</evidence>
<feature type="compositionally biased region" description="Low complexity" evidence="5">
    <location>
        <begin position="125"/>
        <end position="135"/>
    </location>
</feature>
<evidence type="ECO:0000256" key="2">
    <source>
        <dbReference type="ARBA" id="ARBA00009540"/>
    </source>
</evidence>
<evidence type="ECO:0000313" key="8">
    <source>
        <dbReference type="Proteomes" id="UP001479436"/>
    </source>
</evidence>
<protein>
    <recommendedName>
        <fullName evidence="4">Oxidation resistance protein 1</fullName>
    </recommendedName>
</protein>
<dbReference type="InterPro" id="IPR006571">
    <property type="entry name" value="TLDc_dom"/>
</dbReference>
<dbReference type="PROSITE" id="PS51886">
    <property type="entry name" value="TLDC"/>
    <property type="match status" value="1"/>
</dbReference>
<comment type="caution">
    <text evidence="7">The sequence shown here is derived from an EMBL/GenBank/DDBJ whole genome shotgun (WGS) entry which is preliminary data.</text>
</comment>
<feature type="region of interest" description="Disordered" evidence="5">
    <location>
        <begin position="121"/>
        <end position="155"/>
    </location>
</feature>
<comment type="similarity">
    <text evidence="2">Belongs to the OXR1 family.</text>
</comment>
<feature type="compositionally biased region" description="Basic residues" evidence="5">
    <location>
        <begin position="136"/>
        <end position="147"/>
    </location>
</feature>
<reference evidence="7 8" key="1">
    <citation type="submission" date="2023-04" db="EMBL/GenBank/DDBJ databases">
        <title>Genome of Basidiobolus ranarum AG-B5.</title>
        <authorList>
            <person name="Stajich J.E."/>
            <person name="Carter-House D."/>
            <person name="Gryganskyi A."/>
        </authorList>
    </citation>
    <scope>NUCLEOTIDE SEQUENCE [LARGE SCALE GENOMIC DNA]</scope>
    <source>
        <strain evidence="7 8">AG-B5</strain>
    </source>
</reference>
<name>A0ABR2W487_9FUNG</name>
<gene>
    <name evidence="7" type="primary">OXR1_1</name>
    <name evidence="7" type="ORF">K7432_004836</name>
</gene>
<accession>A0ABR2W487</accession>
<evidence type="ECO:0000256" key="3">
    <source>
        <dbReference type="ARBA" id="ARBA00023128"/>
    </source>
</evidence>
<organism evidence="7 8">
    <name type="scientific">Basidiobolus ranarum</name>
    <dbReference type="NCBI Taxonomy" id="34480"/>
    <lineage>
        <taxon>Eukaryota</taxon>
        <taxon>Fungi</taxon>
        <taxon>Fungi incertae sedis</taxon>
        <taxon>Zoopagomycota</taxon>
        <taxon>Entomophthoromycotina</taxon>
        <taxon>Basidiobolomycetes</taxon>
        <taxon>Basidiobolales</taxon>
        <taxon>Basidiobolaceae</taxon>
        <taxon>Basidiobolus</taxon>
    </lineage>
</organism>
<evidence type="ECO:0000313" key="7">
    <source>
        <dbReference type="EMBL" id="KAK9719358.1"/>
    </source>
</evidence>